<reference evidence="1" key="1">
    <citation type="journal article" date="2014" name="Genome Biol. Evol.">
        <title>Pangenome evidence for extensive interdomain horizontal transfer affecting lineage core and shell genes in uncultured planktonic thaumarchaeota and euryarchaeota.</title>
        <authorList>
            <person name="Deschamps P."/>
            <person name="Zivanovic Y."/>
            <person name="Moreira D."/>
            <person name="Rodriguez-Valera F."/>
            <person name="Lopez-Garcia P."/>
        </authorList>
    </citation>
    <scope>NUCLEOTIDE SEQUENCE</scope>
</reference>
<proteinExistence type="predicted"/>
<sequence>MVKSMEITKVSIRNRLVVDAEVRMNDPKDYDFSPRVDIEGNTLSLRNEGDEEATTTVELDFEQLNTAERDRMLELRVKFAVEGMHGVLTHKTKNTRIAPNAKKLAEPRWKTVLPLSM</sequence>
<protein>
    <submittedName>
        <fullName evidence="1">Uncharacterized protein</fullName>
    </submittedName>
</protein>
<name>A0A075GX00_9EURY</name>
<dbReference type="AlphaFoldDB" id="A0A075GX00"/>
<evidence type="ECO:0000313" key="1">
    <source>
        <dbReference type="EMBL" id="AIF07440.1"/>
    </source>
</evidence>
<organism evidence="1">
    <name type="scientific">uncultured marine group II/III euryarchaeote KM3_202_H06</name>
    <dbReference type="NCBI Taxonomy" id="1457980"/>
    <lineage>
        <taxon>Archaea</taxon>
        <taxon>Methanobacteriati</taxon>
        <taxon>Methanobacteriota</taxon>
        <taxon>environmental samples</taxon>
    </lineage>
</organism>
<dbReference type="EMBL" id="KF900802">
    <property type="protein sequence ID" value="AIF07440.1"/>
    <property type="molecule type" value="Genomic_DNA"/>
</dbReference>
<accession>A0A075GX00</accession>